<name>A0A6B3MZA8_9CYAN</name>
<evidence type="ECO:0000256" key="1">
    <source>
        <dbReference type="SAM" id="MobiDB-lite"/>
    </source>
</evidence>
<evidence type="ECO:0000256" key="2">
    <source>
        <dbReference type="SAM" id="Phobius"/>
    </source>
</evidence>
<keyword evidence="2" id="KW-0812">Transmembrane</keyword>
<protein>
    <recommendedName>
        <fullName evidence="4">Chromosome segregation ATPase</fullName>
    </recommendedName>
</protein>
<keyword evidence="2" id="KW-0472">Membrane</keyword>
<dbReference type="AlphaFoldDB" id="A0A6B3MZA8"/>
<feature type="compositionally biased region" description="Basic and acidic residues" evidence="1">
    <location>
        <begin position="1"/>
        <end position="11"/>
    </location>
</feature>
<feature type="region of interest" description="Disordered" evidence="1">
    <location>
        <begin position="574"/>
        <end position="593"/>
    </location>
</feature>
<accession>A0A6B3MZA8</accession>
<feature type="region of interest" description="Disordered" evidence="1">
    <location>
        <begin position="1"/>
        <end position="22"/>
    </location>
</feature>
<evidence type="ECO:0008006" key="4">
    <source>
        <dbReference type="Google" id="ProtNLM"/>
    </source>
</evidence>
<reference evidence="3" key="1">
    <citation type="submission" date="2019-11" db="EMBL/GenBank/DDBJ databases">
        <title>Genomic insights into an expanded diversity of filamentous marine cyanobacteria reveals the extraordinary biosynthetic potential of Moorea and Okeania.</title>
        <authorList>
            <person name="Ferreira Leao T."/>
            <person name="Wang M."/>
            <person name="Moss N."/>
            <person name="Da Silva R."/>
            <person name="Sanders J."/>
            <person name="Nurk S."/>
            <person name="Gurevich A."/>
            <person name="Humphrey G."/>
            <person name="Reher R."/>
            <person name="Zhu Q."/>
            <person name="Belda-Ferre P."/>
            <person name="Glukhov E."/>
            <person name="Rex R."/>
            <person name="Dorrestein P.C."/>
            <person name="Knight R."/>
            <person name="Pevzner P."/>
            <person name="Gerwick W.H."/>
            <person name="Gerwick L."/>
        </authorList>
    </citation>
    <scope>NUCLEOTIDE SEQUENCE</scope>
    <source>
        <strain evidence="3">SIO1C4</strain>
    </source>
</reference>
<organism evidence="3">
    <name type="scientific">Symploca sp. SIO1C4</name>
    <dbReference type="NCBI Taxonomy" id="2607765"/>
    <lineage>
        <taxon>Bacteria</taxon>
        <taxon>Bacillati</taxon>
        <taxon>Cyanobacteriota</taxon>
        <taxon>Cyanophyceae</taxon>
        <taxon>Coleofasciculales</taxon>
        <taxon>Coleofasciculaceae</taxon>
        <taxon>Symploca</taxon>
    </lineage>
</organism>
<gene>
    <name evidence="3" type="ORF">F6J89_03890</name>
</gene>
<dbReference type="EMBL" id="JAAHFQ010000049">
    <property type="protein sequence ID" value="NER26776.1"/>
    <property type="molecule type" value="Genomic_DNA"/>
</dbReference>
<feature type="transmembrane region" description="Helical" evidence="2">
    <location>
        <begin position="33"/>
        <end position="58"/>
    </location>
</feature>
<keyword evidence="2" id="KW-1133">Transmembrane helix</keyword>
<sequence>MSNSQEIKDLPPKNFYRSGEDPSTQTQYHHRRLWLWWLLWSIFLALLGGGATSAIWWLTKLPPPINCQSISPLSADGERLYCAQKAADSGQLQQLLAAISLVENWSQQHPLYGEAQRRHQQWSKAIMAIAQQKINQGELTAAVKIAQQLPVTSPLYAQVQATITAWQGEWQQGELITGRFEDALKRQNWEQASRQIGELTQLKEQYWNLLRFDQLIQELDTEKQAWQQLEKAQNLASSGYFTHLEQAITLAGKVSPSSYVKAQAKAKQSQWGRTLLQLAAERFEKQDFTGVISIAEQIPVNTSVYEEALDWIRLSRASEIANKNNLPALVDALAAVAQISSRSPLAQLASQQTAKWSSELQAYTQLELAKFVAGFEQLSGLQMAIEQAALIEPGNRQRLRAQTLIAQWRQGIEQIEDRQVLLQAQDLAEASSIERLRAAVEVASKIKLGQTIHPKAQSAIAKWHQQIQFLEDQALLDEAKVLAQKQDFSTAIATAQQISSQGELYPQAQEAIANWQAEIEASQDLPILDAASALAAQGRFEAAIATASFISPERALYKQAQALKKTWQSQQTNLSNGSFLSNQSPNVNDQTAN</sequence>
<evidence type="ECO:0000313" key="3">
    <source>
        <dbReference type="EMBL" id="NER26776.1"/>
    </source>
</evidence>
<proteinExistence type="predicted"/>
<comment type="caution">
    <text evidence="3">The sequence shown here is derived from an EMBL/GenBank/DDBJ whole genome shotgun (WGS) entry which is preliminary data.</text>
</comment>